<dbReference type="RefSeq" id="WP_216549442.1">
    <property type="nucleotide sequence ID" value="NZ_JAHLQO010000004.1"/>
</dbReference>
<protein>
    <submittedName>
        <fullName evidence="1">Uncharacterized protein</fullName>
    </submittedName>
</protein>
<evidence type="ECO:0000313" key="1">
    <source>
        <dbReference type="EMBL" id="MBU5669607.1"/>
    </source>
</evidence>
<name>A0ABS6FHF6_9FIRM</name>
<accession>A0ABS6FHF6</accession>
<reference evidence="1 2" key="1">
    <citation type="submission" date="2021-06" db="EMBL/GenBank/DDBJ databases">
        <authorList>
            <person name="Sun Q."/>
            <person name="Li D."/>
        </authorList>
    </citation>
    <scope>NUCLEOTIDE SEQUENCE [LARGE SCALE GENOMIC DNA]</scope>
    <source>
        <strain evidence="1 2">MSJ-1</strain>
    </source>
</reference>
<proteinExistence type="predicted"/>
<dbReference type="EMBL" id="JAHLQO010000004">
    <property type="protein sequence ID" value="MBU5669607.1"/>
    <property type="molecule type" value="Genomic_DNA"/>
</dbReference>
<keyword evidence="2" id="KW-1185">Reference proteome</keyword>
<organism evidence="1 2">
    <name type="scientific">Peptoniphilus ovalis</name>
    <dbReference type="NCBI Taxonomy" id="2841503"/>
    <lineage>
        <taxon>Bacteria</taxon>
        <taxon>Bacillati</taxon>
        <taxon>Bacillota</taxon>
        <taxon>Tissierellia</taxon>
        <taxon>Tissierellales</taxon>
        <taxon>Peptoniphilaceae</taxon>
        <taxon>Peptoniphilus</taxon>
    </lineage>
</organism>
<comment type="caution">
    <text evidence="1">The sequence shown here is derived from an EMBL/GenBank/DDBJ whole genome shotgun (WGS) entry which is preliminary data.</text>
</comment>
<gene>
    <name evidence="1" type="ORF">KQI68_07110</name>
</gene>
<evidence type="ECO:0000313" key="2">
    <source>
        <dbReference type="Proteomes" id="UP000783742"/>
    </source>
</evidence>
<sequence>MIELRKGKNIDESKLVGVFENQDAYLTQIYQSEQFEPPYFRMWGTDELMKVDYGKYDMFYFMLDLSEKLKGE</sequence>
<dbReference type="Proteomes" id="UP000783742">
    <property type="component" value="Unassembled WGS sequence"/>
</dbReference>